<evidence type="ECO:0000313" key="4">
    <source>
        <dbReference type="Proteomes" id="UP000054549"/>
    </source>
</evidence>
<dbReference type="Gene3D" id="1.25.40.1040">
    <property type="match status" value="1"/>
</dbReference>
<proteinExistence type="inferred from homology"/>
<dbReference type="Pfam" id="PF09797">
    <property type="entry name" value="NatB_MDM20"/>
    <property type="match status" value="1"/>
</dbReference>
<evidence type="ECO:0000256" key="2">
    <source>
        <dbReference type="SAM" id="MobiDB-lite"/>
    </source>
</evidence>
<dbReference type="InParanoid" id="A0A0C2XJZ3"/>
<evidence type="ECO:0008006" key="5">
    <source>
        <dbReference type="Google" id="ProtNLM"/>
    </source>
</evidence>
<comment type="similarity">
    <text evidence="1">Belongs to the MDM20/NAA25 family.</text>
</comment>
<dbReference type="STRING" id="946122.A0A0C2XJZ3"/>
<dbReference type="InterPro" id="IPR011990">
    <property type="entry name" value="TPR-like_helical_dom_sf"/>
</dbReference>
<dbReference type="PANTHER" id="PTHR22767:SF3">
    <property type="entry name" value="N-ALPHA-ACETYLTRANSFERASE 25, NATB AUXILIARY SUBUNIT"/>
    <property type="match status" value="1"/>
</dbReference>
<protein>
    <recommendedName>
        <fullName evidence="5">Actin cytoskeleton organization protein</fullName>
    </recommendedName>
</protein>
<dbReference type="OrthoDB" id="1874341at2759"/>
<dbReference type="FunCoup" id="A0A0C2XJZ3">
    <property type="interactions" value="640"/>
</dbReference>
<feature type="region of interest" description="Disordered" evidence="2">
    <location>
        <begin position="765"/>
        <end position="792"/>
    </location>
</feature>
<dbReference type="InterPro" id="IPR019183">
    <property type="entry name" value="NAA25_NatB_aux_su"/>
</dbReference>
<dbReference type="HOGENOM" id="CLU_008075_1_0_1"/>
<keyword evidence="4" id="KW-1185">Reference proteome</keyword>
<dbReference type="SUPFAM" id="SSF48452">
    <property type="entry name" value="TPR-like"/>
    <property type="match status" value="1"/>
</dbReference>
<evidence type="ECO:0000256" key="1">
    <source>
        <dbReference type="ARBA" id="ARBA00006298"/>
    </source>
</evidence>
<dbReference type="PANTHER" id="PTHR22767">
    <property type="entry name" value="N-TERMINAL ACETYLTRANSFERASE-RELATED"/>
    <property type="match status" value="1"/>
</dbReference>
<name>A0A0C2XJZ3_AMAMK</name>
<dbReference type="Proteomes" id="UP000054549">
    <property type="component" value="Unassembled WGS sequence"/>
</dbReference>
<evidence type="ECO:0000313" key="3">
    <source>
        <dbReference type="EMBL" id="KIL69821.1"/>
    </source>
</evidence>
<accession>A0A0C2XJZ3</accession>
<feature type="compositionally biased region" description="Basic and acidic residues" evidence="2">
    <location>
        <begin position="783"/>
        <end position="792"/>
    </location>
</feature>
<dbReference type="AlphaFoldDB" id="A0A0C2XJZ3"/>
<dbReference type="GO" id="GO:0031416">
    <property type="term" value="C:NatB complex"/>
    <property type="evidence" value="ECO:0007669"/>
    <property type="project" value="TreeGrafter"/>
</dbReference>
<organism evidence="3 4">
    <name type="scientific">Amanita muscaria (strain Koide BX008)</name>
    <dbReference type="NCBI Taxonomy" id="946122"/>
    <lineage>
        <taxon>Eukaryota</taxon>
        <taxon>Fungi</taxon>
        <taxon>Dikarya</taxon>
        <taxon>Basidiomycota</taxon>
        <taxon>Agaricomycotina</taxon>
        <taxon>Agaricomycetes</taxon>
        <taxon>Agaricomycetidae</taxon>
        <taxon>Agaricales</taxon>
        <taxon>Pluteineae</taxon>
        <taxon>Amanitaceae</taxon>
        <taxon>Amanita</taxon>
    </lineage>
</organism>
<sequence>MSAAALDRQIRPIYDALDTGSNKSAIVACNKLLKKYPKNDLIKALKALALVRSQKVEESLVLCDEVLESKPTNDGVLTAMMHVLRGLGRQKDMVAMFEDAFKQQPNNEELGTQTFFANVRATNWKAAQQIATKMHKQFQESRYLYWTVICVILQAKEPGTSSDMRSLLFRLAHRLLESSATPSYLSSERFCLHLTVLRELGMYEEAEKLLDGEIGKIICSASLVCNQIRRDIWKLQGRALDEGKLAESKILEKNRNWLEFLVVLDATFSYFTLENDPTDEDRTDCLDAVKKAEKLFSEVAEEDGFRDRSGHLALLELENRARKYAVSCDSNRLLALMQQYFGNFGDKACCYEDLKPYVALSGEEFEKWSVFLASVPTTFTTTEELRRLINALKLTRYTLSTSDITIEAESERAALYTKYYLAGLKLGLNLPSSELQPADDLAILTGNSYVLLWKISNNEIYLFRAISLLEFALIKSPQSFQSRLILIRLYRLLGAPSMALEHYRALRIKQIQHDTLSHLVLTRASTFSLSSTGDLTLASECLEATQIYLSNSQETGDYIVRAFTTEKYSQIPEFIYFEEQLENSLQRDMVKIEHLRMRLTHELISSDIIDMELIELKFIFDRTHHDNRDFQILPDYQPQGVETLNDQTLLFQKSSGNGWLATFLRLYIRILQQASDLDDAVEEKLLIGDRPKQNADPEKQLPLKDRLLIRHEVELAELTADELLLVDFAHALADWLESFHNYTRPPPHVVLAEAARQTELKTGHPLKGVEIPPADGFSNGNGKKNEEPPPIREPPELVVKYFSTMKSRLSEALDELSIAELLHLATLAQEAFLIFTIETLRFKPASVVKVNKLGSLVANFKNIKADALALLKEASAILLEISERFDVSGSRKAFMDACSQLTEIEEIGYEFVSSIGKKMYDSRKKVLEGVGKGITKLSTTYSA</sequence>
<gene>
    <name evidence="3" type="ORF">M378DRAFT_195736</name>
</gene>
<dbReference type="EMBL" id="KN818225">
    <property type="protein sequence ID" value="KIL69821.1"/>
    <property type="molecule type" value="Genomic_DNA"/>
</dbReference>
<reference evidence="3 4" key="1">
    <citation type="submission" date="2014-04" db="EMBL/GenBank/DDBJ databases">
        <title>Evolutionary Origins and Diversification of the Mycorrhizal Mutualists.</title>
        <authorList>
            <consortium name="DOE Joint Genome Institute"/>
            <consortium name="Mycorrhizal Genomics Consortium"/>
            <person name="Kohler A."/>
            <person name="Kuo A."/>
            <person name="Nagy L.G."/>
            <person name="Floudas D."/>
            <person name="Copeland A."/>
            <person name="Barry K.W."/>
            <person name="Cichocki N."/>
            <person name="Veneault-Fourrey C."/>
            <person name="LaButti K."/>
            <person name="Lindquist E.A."/>
            <person name="Lipzen A."/>
            <person name="Lundell T."/>
            <person name="Morin E."/>
            <person name="Murat C."/>
            <person name="Riley R."/>
            <person name="Ohm R."/>
            <person name="Sun H."/>
            <person name="Tunlid A."/>
            <person name="Henrissat B."/>
            <person name="Grigoriev I.V."/>
            <person name="Hibbett D.S."/>
            <person name="Martin F."/>
        </authorList>
    </citation>
    <scope>NUCLEOTIDE SEQUENCE [LARGE SCALE GENOMIC DNA]</scope>
    <source>
        <strain evidence="3 4">Koide BX008</strain>
    </source>
</reference>